<protein>
    <submittedName>
        <fullName evidence="2">DUF4344 domain-containing metallopeptidase</fullName>
    </submittedName>
</protein>
<feature type="chain" id="PRO_5040825741" evidence="1">
    <location>
        <begin position="21"/>
        <end position="258"/>
    </location>
</feature>
<dbReference type="Proteomes" id="UP001155587">
    <property type="component" value="Unassembled WGS sequence"/>
</dbReference>
<dbReference type="InterPro" id="IPR025644">
    <property type="entry name" value="DUF4344"/>
</dbReference>
<reference evidence="2" key="1">
    <citation type="submission" date="2022-02" db="EMBL/GenBank/DDBJ databases">
        <title>Vibrio sp. nov, a new bacterium isolated from seawater.</title>
        <authorList>
            <person name="Yuan Y."/>
        </authorList>
    </citation>
    <scope>NUCLEOTIDE SEQUENCE</scope>
    <source>
        <strain evidence="2">ZSDZ65</strain>
    </source>
</reference>
<proteinExistence type="predicted"/>
<dbReference type="AlphaFoldDB" id="A0A9X3CS61"/>
<evidence type="ECO:0000313" key="2">
    <source>
        <dbReference type="EMBL" id="MCW8348688.1"/>
    </source>
</evidence>
<name>A0A9X3CS61_9VIBR</name>
<dbReference type="EMBL" id="JAKRRY010000044">
    <property type="protein sequence ID" value="MCW8348688.1"/>
    <property type="molecule type" value="Genomic_DNA"/>
</dbReference>
<organism evidence="2 3">
    <name type="scientific">Vibrio qingdaonensis</name>
    <dbReference type="NCBI Taxonomy" id="2829491"/>
    <lineage>
        <taxon>Bacteria</taxon>
        <taxon>Pseudomonadati</taxon>
        <taxon>Pseudomonadota</taxon>
        <taxon>Gammaproteobacteria</taxon>
        <taxon>Vibrionales</taxon>
        <taxon>Vibrionaceae</taxon>
        <taxon>Vibrio</taxon>
    </lineage>
</organism>
<feature type="signal peptide" evidence="1">
    <location>
        <begin position="1"/>
        <end position="20"/>
    </location>
</feature>
<evidence type="ECO:0000256" key="1">
    <source>
        <dbReference type="SAM" id="SignalP"/>
    </source>
</evidence>
<keyword evidence="1" id="KW-0732">Signal</keyword>
<evidence type="ECO:0000313" key="3">
    <source>
        <dbReference type="Proteomes" id="UP001155587"/>
    </source>
</evidence>
<comment type="caution">
    <text evidence="2">The sequence shown here is derived from an EMBL/GenBank/DDBJ whole genome shotgun (WGS) entry which is preliminary data.</text>
</comment>
<accession>A0A9X3CS61</accession>
<gene>
    <name evidence="2" type="ORF">MD535_22120</name>
</gene>
<sequence length="258" mass="29441">MKPLILAGLLSANYAINSNAAINFEFETATTSDDIHAQKVLKESELTTLVSELSDNYFRFEQPLTIIYGSDDGPLYDPQKHSVLIPYQFYTDSLNYFIKHDYEKKFGKPPEQGAIDTMLHTLLHEAGHAYVADQGIPILGKEEDAVDNFAAVLMINYVEGGSDAVVSAADMFSFESEERPEYYEVSEYIGEHSFDLQRYFSALCLVYGSDPERYSSLLDEIEEDYRDERKDVCLQTFTQVDENWRHVLNIENSESDNE</sequence>
<dbReference type="RefSeq" id="WP_265677265.1">
    <property type="nucleotide sequence ID" value="NZ_JAKRRY010000044.1"/>
</dbReference>
<keyword evidence="3" id="KW-1185">Reference proteome</keyword>
<dbReference type="Pfam" id="PF14247">
    <property type="entry name" value="DUF4344"/>
    <property type="match status" value="1"/>
</dbReference>